<evidence type="ECO:0000313" key="2">
    <source>
        <dbReference type="Proteomes" id="UP000823941"/>
    </source>
</evidence>
<name>A0ABQ7R579_PLUXY</name>
<dbReference type="Proteomes" id="UP000823941">
    <property type="component" value="Chromosome 3"/>
</dbReference>
<proteinExistence type="predicted"/>
<comment type="caution">
    <text evidence="1">The sequence shown here is derived from an EMBL/GenBank/DDBJ whole genome shotgun (WGS) entry which is preliminary data.</text>
</comment>
<accession>A0ABQ7R579</accession>
<protein>
    <submittedName>
        <fullName evidence="1">Uncharacterized protein</fullName>
    </submittedName>
</protein>
<organism evidence="1 2">
    <name type="scientific">Plutella xylostella</name>
    <name type="common">Diamondback moth</name>
    <name type="synonym">Plutella maculipennis</name>
    <dbReference type="NCBI Taxonomy" id="51655"/>
    <lineage>
        <taxon>Eukaryota</taxon>
        <taxon>Metazoa</taxon>
        <taxon>Ecdysozoa</taxon>
        <taxon>Arthropoda</taxon>
        <taxon>Hexapoda</taxon>
        <taxon>Insecta</taxon>
        <taxon>Pterygota</taxon>
        <taxon>Neoptera</taxon>
        <taxon>Endopterygota</taxon>
        <taxon>Lepidoptera</taxon>
        <taxon>Glossata</taxon>
        <taxon>Ditrysia</taxon>
        <taxon>Yponomeutoidea</taxon>
        <taxon>Plutellidae</taxon>
        <taxon>Plutella</taxon>
    </lineage>
</organism>
<evidence type="ECO:0000313" key="1">
    <source>
        <dbReference type="EMBL" id="KAG7312457.1"/>
    </source>
</evidence>
<keyword evidence="2" id="KW-1185">Reference proteome</keyword>
<reference evidence="1 2" key="1">
    <citation type="submission" date="2021-06" db="EMBL/GenBank/DDBJ databases">
        <title>A haploid diamondback moth (Plutella xylostella L.) genome assembly resolves 31 chromosomes and identifies a diamide resistance mutation.</title>
        <authorList>
            <person name="Ward C.M."/>
            <person name="Perry K.D."/>
            <person name="Baker G."/>
            <person name="Powis K."/>
            <person name="Heckel D.G."/>
            <person name="Baxter S.W."/>
        </authorList>
    </citation>
    <scope>NUCLEOTIDE SEQUENCE [LARGE SCALE GENOMIC DNA]</scope>
    <source>
        <strain evidence="1 2">LV</strain>
        <tissue evidence="1">Single pupa</tissue>
    </source>
</reference>
<dbReference type="EMBL" id="JAHIBW010000003">
    <property type="protein sequence ID" value="KAG7312457.1"/>
    <property type="molecule type" value="Genomic_DNA"/>
</dbReference>
<sequence length="156" mass="17906">MNPSTIIDDCDYTMKNYYYPSPSDDEILSPSLLLKKPTKRIHENIDSYFETPSKKSKSKTLSSTVGRAACGGISYISTNEDDGSKASHLIKIEMYDMKKLKDLPPSEHWKKADMRIKLYCTSDHILFHDTNQLMFSITKQIATKTDCKKYFLETSK</sequence>
<gene>
    <name evidence="1" type="ORF">JYU34_001962</name>
</gene>